<protein>
    <submittedName>
        <fullName evidence="1">HK97 gp10 family phage protein</fullName>
    </submittedName>
</protein>
<proteinExistence type="predicted"/>
<dbReference type="RefSeq" id="WP_380096116.1">
    <property type="nucleotide sequence ID" value="NZ_JBHRYD010000004.1"/>
</dbReference>
<reference evidence="2" key="1">
    <citation type="journal article" date="2019" name="Int. J. Syst. Evol. Microbiol.">
        <title>The Global Catalogue of Microorganisms (GCM) 10K type strain sequencing project: providing services to taxonomists for standard genome sequencing and annotation.</title>
        <authorList>
            <consortium name="The Broad Institute Genomics Platform"/>
            <consortium name="The Broad Institute Genome Sequencing Center for Infectious Disease"/>
            <person name="Wu L."/>
            <person name="Ma J."/>
        </authorList>
    </citation>
    <scope>NUCLEOTIDE SEQUENCE [LARGE SCALE GENOMIC DNA]</scope>
    <source>
        <strain evidence="2">KCTC 42281</strain>
    </source>
</reference>
<dbReference type="Proteomes" id="UP001595613">
    <property type="component" value="Unassembled WGS sequence"/>
</dbReference>
<gene>
    <name evidence="1" type="ORF">ACFOOL_06895</name>
</gene>
<comment type="caution">
    <text evidence="1">The sequence shown here is derived from an EMBL/GenBank/DDBJ whole genome shotgun (WGS) entry which is preliminary data.</text>
</comment>
<evidence type="ECO:0000313" key="2">
    <source>
        <dbReference type="Proteomes" id="UP001595613"/>
    </source>
</evidence>
<dbReference type="EMBL" id="JBHRYD010000004">
    <property type="protein sequence ID" value="MFC3704478.1"/>
    <property type="molecule type" value="Genomic_DNA"/>
</dbReference>
<evidence type="ECO:0000313" key="1">
    <source>
        <dbReference type="EMBL" id="MFC3704478.1"/>
    </source>
</evidence>
<accession>A0ABV7X184</accession>
<name>A0ABV7X184_9HYPH</name>
<organism evidence="1 2">
    <name type="scientific">Devosia honganensis</name>
    <dbReference type="NCBI Taxonomy" id="1610527"/>
    <lineage>
        <taxon>Bacteria</taxon>
        <taxon>Pseudomonadati</taxon>
        <taxon>Pseudomonadota</taxon>
        <taxon>Alphaproteobacteria</taxon>
        <taxon>Hyphomicrobiales</taxon>
        <taxon>Devosiaceae</taxon>
        <taxon>Devosia</taxon>
    </lineage>
</organism>
<keyword evidence="2" id="KW-1185">Reference proteome</keyword>
<sequence>MASFSATISAWAEKVPEAIEAVLKESAQDLVREMQAELNRLVYDAPPAPSGYVRTGFLRASLVASTEAMPQLVRDNPGAPVSADEMAGIILVINGWDGGGTLYLGYTARYGYHVFVGANGTVPKPWVTLAAQKWNEIVQRRAAAVKAAFGL</sequence>